<proteinExistence type="evidence at transcript level"/>
<feature type="non-terminal residue" evidence="2">
    <location>
        <position position="229"/>
    </location>
</feature>
<keyword evidence="2" id="KW-0808">Transferase</keyword>
<feature type="region of interest" description="Disordered" evidence="1">
    <location>
        <begin position="201"/>
        <end position="229"/>
    </location>
</feature>
<reference evidence="2" key="2">
    <citation type="journal article" date="2017" name="Front. Cell. Infect. Microbiol.">
        <title>Analysis of the Salivary Gland Transcriptome of Unfed and Partially Fed Amblyomma sculptum Ticks and Descriptive Proteome of the Saliva.</title>
        <authorList>
            <person name="Esteves E."/>
            <person name="Maruyama S.R."/>
            <person name="Kawahara R."/>
            <person name="Fujita A."/>
            <person name="Martins L.A."/>
            <person name="Righi A.A."/>
            <person name="Costa F.B."/>
            <person name="Palmisano G."/>
            <person name="Labruna M.B."/>
            <person name="Sa-Nunes A."/>
            <person name="Ribeiro J.M.C."/>
            <person name="Fogaca A.C."/>
        </authorList>
    </citation>
    <scope>NUCLEOTIDE SEQUENCE</scope>
</reference>
<reference evidence="2" key="1">
    <citation type="submission" date="2016-09" db="EMBL/GenBank/DDBJ databases">
        <authorList>
            <person name="Capua I."/>
            <person name="De Benedictis P."/>
            <person name="Joannis T."/>
            <person name="Lombin L.H."/>
            <person name="Cattoli G."/>
        </authorList>
    </citation>
    <scope>NUCLEOTIDE SEQUENCE</scope>
</reference>
<accession>A0A1E1XJR8</accession>
<protein>
    <submittedName>
        <fullName evidence="2">Putative serine/threonine-protein kinase wnk1</fullName>
    </submittedName>
</protein>
<evidence type="ECO:0000256" key="1">
    <source>
        <dbReference type="SAM" id="MobiDB-lite"/>
    </source>
</evidence>
<feature type="compositionally biased region" description="Low complexity" evidence="1">
    <location>
        <begin position="215"/>
        <end position="229"/>
    </location>
</feature>
<keyword evidence="2" id="KW-0418">Kinase</keyword>
<dbReference type="GO" id="GO:0016301">
    <property type="term" value="F:kinase activity"/>
    <property type="evidence" value="ECO:0007669"/>
    <property type="project" value="UniProtKB-KW"/>
</dbReference>
<dbReference type="AlphaFoldDB" id="A0A1E1XJR8"/>
<name>A0A1E1XJR8_AMBSC</name>
<evidence type="ECO:0000313" key="2">
    <source>
        <dbReference type="EMBL" id="JAT99488.1"/>
    </source>
</evidence>
<organism evidence="2">
    <name type="scientific">Amblyomma sculptum</name>
    <name type="common">Tick</name>
    <dbReference type="NCBI Taxonomy" id="1581419"/>
    <lineage>
        <taxon>Eukaryota</taxon>
        <taxon>Metazoa</taxon>
        <taxon>Ecdysozoa</taxon>
        <taxon>Arthropoda</taxon>
        <taxon>Chelicerata</taxon>
        <taxon>Arachnida</taxon>
        <taxon>Acari</taxon>
        <taxon>Parasitiformes</taxon>
        <taxon>Ixodida</taxon>
        <taxon>Ixodoidea</taxon>
        <taxon>Ixodidae</taxon>
        <taxon>Amblyomminae</taxon>
        <taxon>Amblyomma</taxon>
    </lineage>
</organism>
<dbReference type="EMBL" id="GFAA01003946">
    <property type="protein sequence ID" value="JAT99488.1"/>
    <property type="molecule type" value="mRNA"/>
</dbReference>
<sequence length="229" mass="23166">MTSTTPGVQPTNVQVAGSVTRPVTTTVAIQPPSVSVPTVSVVKTRPEDPSKEDRRFGPGAKVFGSTSLVGPAGVAGMHGGPSLEAASVSEATGNLFVAGPAAARNLTTAISSAPNNVPTTASPLPATVVISDNRSDRPGQLQGATAAASYAVPATYLCQSYPVQGATITMHPYAAAGPAGVTPVFPMTSARPSRPHLVIGSPVPSSTTTVVHPPQSLQQQQQQSQLSQQ</sequence>